<gene>
    <name evidence="10" type="ORF">K450DRAFT_252948</name>
</gene>
<accession>A0AAD5E6J0</accession>
<dbReference type="SUPFAM" id="SSF54001">
    <property type="entry name" value="Cysteine proteinases"/>
    <property type="match status" value="1"/>
</dbReference>
<feature type="region of interest" description="Disordered" evidence="8">
    <location>
        <begin position="557"/>
        <end position="605"/>
    </location>
</feature>
<evidence type="ECO:0000313" key="10">
    <source>
        <dbReference type="EMBL" id="KAI8577250.1"/>
    </source>
</evidence>
<dbReference type="Proteomes" id="UP001206595">
    <property type="component" value="Unassembled WGS sequence"/>
</dbReference>
<feature type="compositionally biased region" description="Polar residues" evidence="8">
    <location>
        <begin position="732"/>
        <end position="743"/>
    </location>
</feature>
<dbReference type="Pfam" id="PF00443">
    <property type="entry name" value="UCH"/>
    <property type="match status" value="1"/>
</dbReference>
<reference evidence="10" key="2">
    <citation type="journal article" date="2022" name="Proc. Natl. Acad. Sci. U.S.A.">
        <title>Diploid-dominant life cycles characterize the early evolution of Fungi.</title>
        <authorList>
            <person name="Amses K.R."/>
            <person name="Simmons D.R."/>
            <person name="Longcore J.E."/>
            <person name="Mondo S.J."/>
            <person name="Seto K."/>
            <person name="Jeronimo G.H."/>
            <person name="Bonds A.E."/>
            <person name="Quandt C.A."/>
            <person name="Davis W.J."/>
            <person name="Chang Y."/>
            <person name="Federici B.A."/>
            <person name="Kuo A."/>
            <person name="LaButti K."/>
            <person name="Pangilinan J."/>
            <person name="Andreopoulos W."/>
            <person name="Tritt A."/>
            <person name="Riley R."/>
            <person name="Hundley H."/>
            <person name="Johnson J."/>
            <person name="Lipzen A."/>
            <person name="Barry K."/>
            <person name="Lang B.F."/>
            <person name="Cuomo C.A."/>
            <person name="Buchler N.E."/>
            <person name="Grigoriev I.V."/>
            <person name="Spatafora J.W."/>
            <person name="Stajich J.E."/>
            <person name="James T.Y."/>
        </authorList>
    </citation>
    <scope>NUCLEOTIDE SEQUENCE</scope>
    <source>
        <strain evidence="10">AG</strain>
    </source>
</reference>
<keyword evidence="5" id="KW-0378">Hydrolase</keyword>
<feature type="compositionally biased region" description="Polar residues" evidence="8">
    <location>
        <begin position="557"/>
        <end position="566"/>
    </location>
</feature>
<keyword evidence="3" id="KW-0645">Protease</keyword>
<dbReference type="GO" id="GO:0070628">
    <property type="term" value="F:proteasome binding"/>
    <property type="evidence" value="ECO:0007669"/>
    <property type="project" value="TreeGrafter"/>
</dbReference>
<feature type="domain" description="USP" evidence="9">
    <location>
        <begin position="445"/>
        <end position="1078"/>
    </location>
</feature>
<dbReference type="InterPro" id="IPR038765">
    <property type="entry name" value="Papain-like_cys_pep_sf"/>
</dbReference>
<dbReference type="Gene3D" id="3.90.70.10">
    <property type="entry name" value="Cysteine proteinases"/>
    <property type="match status" value="2"/>
</dbReference>
<dbReference type="PANTHER" id="PTHR43982">
    <property type="entry name" value="UBIQUITIN CARBOXYL-TERMINAL HYDROLASE"/>
    <property type="match status" value="1"/>
</dbReference>
<dbReference type="PROSITE" id="PS00973">
    <property type="entry name" value="USP_2"/>
    <property type="match status" value="1"/>
</dbReference>
<reference evidence="10" key="1">
    <citation type="submission" date="2021-06" db="EMBL/GenBank/DDBJ databases">
        <authorList>
            <consortium name="DOE Joint Genome Institute"/>
            <person name="Mondo S.J."/>
            <person name="Amses K.R."/>
            <person name="Simmons D.R."/>
            <person name="Longcore J.E."/>
            <person name="Seto K."/>
            <person name="Alves G.H."/>
            <person name="Bonds A.E."/>
            <person name="Quandt C.A."/>
            <person name="Davis W.J."/>
            <person name="Chang Y."/>
            <person name="Letcher P.M."/>
            <person name="Powell M.J."/>
            <person name="Kuo A."/>
            <person name="Labutti K."/>
            <person name="Pangilinan J."/>
            <person name="Andreopoulos W."/>
            <person name="Tritt A."/>
            <person name="Riley R."/>
            <person name="Hundley H."/>
            <person name="Johnson J."/>
            <person name="Lipzen A."/>
            <person name="Barry K."/>
            <person name="Berbee M.L."/>
            <person name="Buchler N.E."/>
            <person name="Grigoriev I.V."/>
            <person name="Spatafora J.W."/>
            <person name="Stajich J.E."/>
            <person name="James T.Y."/>
        </authorList>
    </citation>
    <scope>NUCLEOTIDE SEQUENCE</scope>
    <source>
        <strain evidence="10">AG</strain>
    </source>
</reference>
<dbReference type="GO" id="GO:0004843">
    <property type="term" value="F:cysteine-type deubiquitinase activity"/>
    <property type="evidence" value="ECO:0007669"/>
    <property type="project" value="UniProtKB-EC"/>
</dbReference>
<organism evidence="10 11">
    <name type="scientific">Umbelopsis ramanniana AG</name>
    <dbReference type="NCBI Taxonomy" id="1314678"/>
    <lineage>
        <taxon>Eukaryota</taxon>
        <taxon>Fungi</taxon>
        <taxon>Fungi incertae sedis</taxon>
        <taxon>Mucoromycota</taxon>
        <taxon>Mucoromycotina</taxon>
        <taxon>Umbelopsidomycetes</taxon>
        <taxon>Umbelopsidales</taxon>
        <taxon>Umbelopsidaceae</taxon>
        <taxon>Umbelopsis</taxon>
    </lineage>
</organism>
<evidence type="ECO:0000256" key="4">
    <source>
        <dbReference type="ARBA" id="ARBA00022786"/>
    </source>
</evidence>
<dbReference type="GO" id="GO:0043161">
    <property type="term" value="P:proteasome-mediated ubiquitin-dependent protein catabolic process"/>
    <property type="evidence" value="ECO:0007669"/>
    <property type="project" value="InterPro"/>
</dbReference>
<feature type="compositionally biased region" description="Basic and acidic residues" evidence="8">
    <location>
        <begin position="638"/>
        <end position="651"/>
    </location>
</feature>
<dbReference type="GO" id="GO:0016579">
    <property type="term" value="P:protein deubiquitination"/>
    <property type="evidence" value="ECO:0007669"/>
    <property type="project" value="InterPro"/>
</dbReference>
<keyword evidence="6" id="KW-0788">Thiol protease</keyword>
<dbReference type="AlphaFoldDB" id="A0AAD5E6J0"/>
<evidence type="ECO:0000256" key="5">
    <source>
        <dbReference type="ARBA" id="ARBA00022801"/>
    </source>
</evidence>
<evidence type="ECO:0000256" key="2">
    <source>
        <dbReference type="ARBA" id="ARBA00012759"/>
    </source>
</evidence>
<keyword evidence="11" id="KW-1185">Reference proteome</keyword>
<dbReference type="GeneID" id="75916302"/>
<dbReference type="InterPro" id="IPR025305">
    <property type="entry name" value="UCH_repeat_domain"/>
</dbReference>
<evidence type="ECO:0000313" key="11">
    <source>
        <dbReference type="Proteomes" id="UP001206595"/>
    </source>
</evidence>
<keyword evidence="7" id="KW-0175">Coiled coil</keyword>
<dbReference type="InterPro" id="IPR018200">
    <property type="entry name" value="USP_CS"/>
</dbReference>
<name>A0AAD5E6J0_UMBRA</name>
<dbReference type="EC" id="3.4.19.12" evidence="2"/>
<feature type="compositionally biased region" description="Basic and acidic residues" evidence="8">
    <location>
        <begin position="576"/>
        <end position="586"/>
    </location>
</feature>
<keyword evidence="4" id="KW-0833">Ubl conjugation pathway</keyword>
<dbReference type="InterPro" id="IPR001394">
    <property type="entry name" value="Peptidase_C19_UCH"/>
</dbReference>
<dbReference type="RefSeq" id="XP_051442254.1">
    <property type="nucleotide sequence ID" value="XM_051590959.1"/>
</dbReference>
<dbReference type="EMBL" id="MU620943">
    <property type="protein sequence ID" value="KAI8577250.1"/>
    <property type="molecule type" value="Genomic_DNA"/>
</dbReference>
<protein>
    <recommendedName>
        <fullName evidence="2">ubiquitinyl hydrolase 1</fullName>
        <ecNumber evidence="2">3.4.19.12</ecNumber>
    </recommendedName>
</protein>
<feature type="compositionally biased region" description="Polar residues" evidence="8">
    <location>
        <begin position="656"/>
        <end position="701"/>
    </location>
</feature>
<dbReference type="PROSITE" id="PS00972">
    <property type="entry name" value="USP_1"/>
    <property type="match status" value="1"/>
</dbReference>
<sequence>MQHRIPLTPAAWSNWLTYEKPSQERQHQHNLILVSDPSQPVIANSDKENQQPQVQSNSLHLLCLICHGRFIITITSQLESDSRTCTGVDYKTHHFHQDGAYSDRCCGCDFQVTWDYKDPLLAMSVIESMSDTRKVNISYADHAQGQVASAPTVASALATILVYIRDMLTGVRRNINIQNKSFVVRIGADSASTQLFGTLGFKLEENMLISTLGTEPEDELLLQIVRQEIEATLASIRSPHGYLSIPDESIVPHFESAIPALETFLGGQYDRRTANSTVSTNEEFSLLGGVPDMADNVIVWLYRLLVNEQPQNHSGWLDTLEKIAQATKSEELPTEVAIEHSQGVFGLTDVTRAYQHFDLADPQNVDDDLILGLYDIKMTDEPANAKHHLDMLRVIANHRQSDKLFHLLSSVGDYERPKKLNVDKTASDVPAAPFTAEAAFSETPVGLNNIGNTCYLNSLLQYYFTLKELRDTVLDMDMYVEHEDDPEWEEKRIGGIKVGHNEVRLAKQFVTLLRELFLNLTHTHQLSIAPQENLAYMALTSADEIANSTENFLAPITTAQPSSDETSLVGPVNADTGKESNAKQELEAVAEEEEAVTPDSQGNAEVPEAMDVLTEESNPDTMDEIVTSEADAQAPSVHENDVSENDNMKVDEEGDTSSTELQLDQDEATQSPPDETNHVSSQLRSTPSTETLATTGSQATVNEAVDIPPLPERRPVPPPPSYATTEGKGKVTESTNPFESNVRAQDPSKMLFGRQQDVTECMGNCMYFFEAALRPTASDESSSDEKTDLVKELFYGKARQILSYNNEETNQLVTKIKEEEFSHLIVDAAEGKNLYDGLDEYFFADDVDDYQGGNCAVREVAVTQFPPILQVQVQRVQFDRRSARVYKSNAFVQFDETIYLDRYLDSNFDTLADRRKRVTECRKEIDTYKADITELTENKKYPMPVAEMLEITTKILQDNQANSSISSEDHEKVMRILEEEIKAVKSKISDRESRIESLIKEVSTKYDDLQECKYQLHAVFIHQGQANYGHYWIYIRDHVGGKWWKYNDTNVSEVNEAEIFKDTTGSTANPYFLVYVRSSGKQASDKSPENDDLITNNVYSDLAKHVMTICRKKLSQ</sequence>
<dbReference type="GO" id="GO:0061136">
    <property type="term" value="P:regulation of proteasomal protein catabolic process"/>
    <property type="evidence" value="ECO:0007669"/>
    <property type="project" value="TreeGrafter"/>
</dbReference>
<dbReference type="PROSITE" id="PS50235">
    <property type="entry name" value="USP_3"/>
    <property type="match status" value="1"/>
</dbReference>
<dbReference type="PANTHER" id="PTHR43982:SF6">
    <property type="entry name" value="UBIQUITIN CARBOXYL-TERMINAL HYDROLASE 2-RELATED"/>
    <property type="match status" value="1"/>
</dbReference>
<comment type="catalytic activity">
    <reaction evidence="1">
        <text>Thiol-dependent hydrolysis of ester, thioester, amide, peptide and isopeptide bonds formed by the C-terminal Gly of ubiquitin (a 76-residue protein attached to proteins as an intracellular targeting signal).</text>
        <dbReference type="EC" id="3.4.19.12"/>
    </reaction>
</comment>
<evidence type="ECO:0000256" key="3">
    <source>
        <dbReference type="ARBA" id="ARBA00022670"/>
    </source>
</evidence>
<feature type="coiled-coil region" evidence="7">
    <location>
        <begin position="967"/>
        <end position="1001"/>
    </location>
</feature>
<dbReference type="InterPro" id="IPR044635">
    <property type="entry name" value="UBP14-like"/>
</dbReference>
<evidence type="ECO:0000256" key="8">
    <source>
        <dbReference type="SAM" id="MobiDB-lite"/>
    </source>
</evidence>
<evidence type="ECO:0000259" key="9">
    <source>
        <dbReference type="PROSITE" id="PS50235"/>
    </source>
</evidence>
<evidence type="ECO:0000256" key="6">
    <source>
        <dbReference type="ARBA" id="ARBA00022807"/>
    </source>
</evidence>
<evidence type="ECO:0000256" key="1">
    <source>
        <dbReference type="ARBA" id="ARBA00000707"/>
    </source>
</evidence>
<proteinExistence type="predicted"/>
<feature type="region of interest" description="Disordered" evidence="8">
    <location>
        <begin position="630"/>
        <end position="746"/>
    </location>
</feature>
<dbReference type="InterPro" id="IPR028889">
    <property type="entry name" value="USP"/>
</dbReference>
<evidence type="ECO:0000256" key="7">
    <source>
        <dbReference type="SAM" id="Coils"/>
    </source>
</evidence>
<comment type="caution">
    <text evidence="10">The sequence shown here is derived from an EMBL/GenBank/DDBJ whole genome shotgun (WGS) entry which is preliminary data.</text>
</comment>
<dbReference type="Pfam" id="PF13446">
    <property type="entry name" value="RPT"/>
    <property type="match status" value="2"/>
</dbReference>